<keyword evidence="6 7" id="KW-0472">Membrane</keyword>
<keyword evidence="4 7" id="KW-0812">Transmembrane</keyword>
<feature type="transmembrane region" description="Helical" evidence="7">
    <location>
        <begin position="247"/>
        <end position="265"/>
    </location>
</feature>
<evidence type="ECO:0000256" key="3">
    <source>
        <dbReference type="ARBA" id="ARBA00022475"/>
    </source>
</evidence>
<dbReference type="InterPro" id="IPR023408">
    <property type="entry name" value="MscS_beta-dom_sf"/>
</dbReference>
<keyword evidence="5 7" id="KW-1133">Transmembrane helix</keyword>
<feature type="transmembrane region" description="Helical" evidence="7">
    <location>
        <begin position="623"/>
        <end position="646"/>
    </location>
</feature>
<evidence type="ECO:0000313" key="11">
    <source>
        <dbReference type="Proteomes" id="UP001242732"/>
    </source>
</evidence>
<reference evidence="10 11" key="1">
    <citation type="submission" date="2023-06" db="EMBL/GenBank/DDBJ databases">
        <authorList>
            <person name="Ham H."/>
            <person name="Park D.S."/>
        </authorList>
    </citation>
    <scope>NUCLEOTIDE SEQUENCE [LARGE SCALE GENOMIC DNA]</scope>
    <source>
        <strain evidence="10 11">KACC 17005</strain>
    </source>
</reference>
<comment type="subcellular location">
    <subcellularLocation>
        <location evidence="1">Cell membrane</location>
        <topology evidence="1">Multi-pass membrane protein</topology>
    </subcellularLocation>
</comment>
<dbReference type="Pfam" id="PF00924">
    <property type="entry name" value="MS_channel_2nd"/>
    <property type="match status" value="1"/>
</dbReference>
<evidence type="ECO:0000256" key="4">
    <source>
        <dbReference type="ARBA" id="ARBA00022692"/>
    </source>
</evidence>
<protein>
    <submittedName>
        <fullName evidence="10">DUF3772 domain-containing protein</fullName>
    </submittedName>
</protein>
<comment type="similarity">
    <text evidence="2">Belongs to the MscS (TC 1.A.23) family.</text>
</comment>
<feature type="transmembrane region" description="Helical" evidence="7">
    <location>
        <begin position="575"/>
        <end position="602"/>
    </location>
</feature>
<feature type="transmembrane region" description="Helical" evidence="7">
    <location>
        <begin position="652"/>
        <end position="680"/>
    </location>
</feature>
<dbReference type="SUPFAM" id="SSF82689">
    <property type="entry name" value="Mechanosensitive channel protein MscS (YggB), C-terminal domain"/>
    <property type="match status" value="1"/>
</dbReference>
<dbReference type="PANTHER" id="PTHR30347">
    <property type="entry name" value="POTASSIUM CHANNEL RELATED"/>
    <property type="match status" value="1"/>
</dbReference>
<feature type="transmembrane region" description="Helical" evidence="7">
    <location>
        <begin position="531"/>
        <end position="555"/>
    </location>
</feature>
<feature type="transmembrane region" description="Helical" evidence="7">
    <location>
        <begin position="478"/>
        <end position="496"/>
    </location>
</feature>
<evidence type="ECO:0000256" key="7">
    <source>
        <dbReference type="SAM" id="Phobius"/>
    </source>
</evidence>
<dbReference type="InterPro" id="IPR052702">
    <property type="entry name" value="MscS-like_channel"/>
</dbReference>
<keyword evidence="3" id="KW-1003">Cell membrane</keyword>
<dbReference type="RefSeq" id="WP_011796702.1">
    <property type="nucleotide sequence ID" value="NZ_CP023687.1"/>
</dbReference>
<evidence type="ECO:0000256" key="5">
    <source>
        <dbReference type="ARBA" id="ARBA00022989"/>
    </source>
</evidence>
<gene>
    <name evidence="10" type="ORF">QRO08_06060</name>
</gene>
<dbReference type="EMBL" id="CP127363">
    <property type="protein sequence ID" value="WIY50137.1"/>
    <property type="molecule type" value="Genomic_DNA"/>
</dbReference>
<evidence type="ECO:0000256" key="1">
    <source>
        <dbReference type="ARBA" id="ARBA00004651"/>
    </source>
</evidence>
<dbReference type="SUPFAM" id="SSF50182">
    <property type="entry name" value="Sm-like ribonucleoproteins"/>
    <property type="match status" value="1"/>
</dbReference>
<evidence type="ECO:0000259" key="9">
    <source>
        <dbReference type="Pfam" id="PF12607"/>
    </source>
</evidence>
<dbReference type="InterPro" id="IPR010920">
    <property type="entry name" value="LSM_dom_sf"/>
</dbReference>
<feature type="transmembrane region" description="Helical" evidence="7">
    <location>
        <begin position="447"/>
        <end position="472"/>
    </location>
</feature>
<sequence>MDATIHSLSLLRFLRRLPRTALAMILLAACLLAWPPGMVQAAPQVPASAPASASSAAASRAAAAAAAGNIVDPDTPLPSVDELRKRLEAIPRKLGDQDDGRKLVNEAYAVGATAEQVVARRTADLADLDSRLAGLGPAPEKGAPADSPDVVQQRSALAKQRATVDADLKLARLIAVDAEQLGADLLRQRRQQFQAELTARADSPLGAAFWRNLRAAWPTDTERLSVLAIEARQAAQRALEPERRRTFLVSLLGALLLLVVGNWAGERLLVRIAPAKLPAGRLRRSLLASASVLANVIFTGTAAQWLLSGLDAGDNLGERLDGLGHTAVGLAVFAAFVIGLGHALLSRKRSSWRLPSLPDDLARRLSPYPWWIAIIAALGGMVTEINAAVGASLAAEITAQACFALLVAAVVAASVRQLNAPLPVPAQEPAAGEDAAPAPAAPPARPLWVGLLVACAGIASLAVLLLVAFGYIALAGALARQMVWSGVAFATAYLLYQLVDDLCDAMLSSRSGFGRRLHTGMGIDPGLLDQAAVVLSGALRVVLFFYLVIALLAPFGTGPDELFRRGSAMDQGLNLGNFALAPQALLTALGVVVAGFIGIRVIKRWLSDRYFPSTTLEPGMRSSITTLLGYFGGVMVIAAALAALGISVERIAWVASALSVGIGFGLQAIVQNFISGLILLAERPVKVGDWVKLGDTEGDIRRINVRATEIQLGDHSTVIVPNSEFITKTVRNMTWGGSQGRVLLRLPAPLDTDAQRMRALILDAFKAHESILESPGPSVTLEDIVSGTLTFLAIGYVSNPRNAGGVKSDLLFSILESLRAAGLALSPPATTAVAPLSATAALPPREPAGTPTPGTA</sequence>
<dbReference type="Gene3D" id="3.30.70.100">
    <property type="match status" value="1"/>
</dbReference>
<dbReference type="GeneID" id="79791453"/>
<dbReference type="InterPro" id="IPR006685">
    <property type="entry name" value="MscS_channel_2nd"/>
</dbReference>
<evidence type="ECO:0000313" key="10">
    <source>
        <dbReference type="EMBL" id="WIY50137.1"/>
    </source>
</evidence>
<feature type="transmembrane region" description="Helical" evidence="7">
    <location>
        <begin position="397"/>
        <end position="415"/>
    </location>
</feature>
<dbReference type="PANTHER" id="PTHR30347:SF9">
    <property type="entry name" value="MINICONDUCTANCE MECHANOSENSITIVE CHANNEL MSCM"/>
    <property type="match status" value="1"/>
</dbReference>
<evidence type="ECO:0000256" key="2">
    <source>
        <dbReference type="ARBA" id="ARBA00008017"/>
    </source>
</evidence>
<dbReference type="InterPro" id="IPR022249">
    <property type="entry name" value="DUF3772"/>
</dbReference>
<evidence type="ECO:0000256" key="6">
    <source>
        <dbReference type="ARBA" id="ARBA00023136"/>
    </source>
</evidence>
<dbReference type="Pfam" id="PF12607">
    <property type="entry name" value="DUF3772"/>
    <property type="match status" value="1"/>
</dbReference>
<organism evidence="10 11">
    <name type="scientific">Paracidovorax citrulli</name>
    <name type="common">Acidovorax citrulli</name>
    <dbReference type="NCBI Taxonomy" id="80869"/>
    <lineage>
        <taxon>Bacteria</taxon>
        <taxon>Pseudomonadati</taxon>
        <taxon>Pseudomonadota</taxon>
        <taxon>Betaproteobacteria</taxon>
        <taxon>Burkholderiales</taxon>
        <taxon>Comamonadaceae</taxon>
        <taxon>Paracidovorax</taxon>
    </lineage>
</organism>
<dbReference type="Gene3D" id="1.10.287.1260">
    <property type="match status" value="1"/>
</dbReference>
<dbReference type="Gene3D" id="2.30.30.60">
    <property type="match status" value="1"/>
</dbReference>
<accession>A0ABY9ATN3</accession>
<dbReference type="InterPro" id="IPR011014">
    <property type="entry name" value="MscS_channel_TM-2"/>
</dbReference>
<dbReference type="SUPFAM" id="SSF82861">
    <property type="entry name" value="Mechanosensitive channel protein MscS (YggB), transmembrane region"/>
    <property type="match status" value="1"/>
</dbReference>
<dbReference type="InterPro" id="IPR011066">
    <property type="entry name" value="MscS_channel_C_sf"/>
</dbReference>
<proteinExistence type="inferred from homology"/>
<feature type="domain" description="DUF3772" evidence="9">
    <location>
        <begin position="168"/>
        <end position="226"/>
    </location>
</feature>
<evidence type="ECO:0000259" key="8">
    <source>
        <dbReference type="Pfam" id="PF00924"/>
    </source>
</evidence>
<name>A0ABY9ATN3_PARCI</name>
<feature type="transmembrane region" description="Helical" evidence="7">
    <location>
        <begin position="286"/>
        <end position="307"/>
    </location>
</feature>
<keyword evidence="11" id="KW-1185">Reference proteome</keyword>
<feature type="transmembrane region" description="Helical" evidence="7">
    <location>
        <begin position="327"/>
        <end position="347"/>
    </location>
</feature>
<dbReference type="Proteomes" id="UP001242732">
    <property type="component" value="Chromosome"/>
</dbReference>
<feature type="domain" description="Mechanosensitive ion channel MscS" evidence="8">
    <location>
        <begin position="669"/>
        <end position="734"/>
    </location>
</feature>